<sequence>MWTIFIILICILVLDHFINRRLIKKLPIERSTLENESKYVNKQHKYGENILYWSSYIVMLFSILEFPSLRIFIFIGVGLVFEFRTYMKWKFTREKKTYLLSAVTCGLFLIGSIVYALLDYTAIV</sequence>
<organism evidence="2 3">
    <name type="scientific">Oceanobacillus kapialis</name>
    <dbReference type="NCBI Taxonomy" id="481353"/>
    <lineage>
        <taxon>Bacteria</taxon>
        <taxon>Bacillati</taxon>
        <taxon>Bacillota</taxon>
        <taxon>Bacilli</taxon>
        <taxon>Bacillales</taxon>
        <taxon>Bacillaceae</taxon>
        <taxon>Oceanobacillus</taxon>
    </lineage>
</organism>
<gene>
    <name evidence="2" type="ORF">ACFSUN_14210</name>
</gene>
<keyword evidence="1" id="KW-0472">Membrane</keyword>
<protein>
    <submittedName>
        <fullName evidence="2">DUF4181 domain-containing protein</fullName>
    </submittedName>
</protein>
<dbReference type="EMBL" id="JBHUMX010000041">
    <property type="protein sequence ID" value="MFD2629938.1"/>
    <property type="molecule type" value="Genomic_DNA"/>
</dbReference>
<feature type="transmembrane region" description="Helical" evidence="1">
    <location>
        <begin position="98"/>
        <end position="118"/>
    </location>
</feature>
<keyword evidence="1" id="KW-1133">Transmembrane helix</keyword>
<evidence type="ECO:0000256" key="1">
    <source>
        <dbReference type="SAM" id="Phobius"/>
    </source>
</evidence>
<dbReference type="Proteomes" id="UP001597451">
    <property type="component" value="Unassembled WGS sequence"/>
</dbReference>
<proteinExistence type="predicted"/>
<feature type="transmembrane region" description="Helical" evidence="1">
    <location>
        <begin position="50"/>
        <end position="77"/>
    </location>
</feature>
<name>A0ABW5Q2Y7_9BACI</name>
<accession>A0ABW5Q2Y7</accession>
<keyword evidence="3" id="KW-1185">Reference proteome</keyword>
<evidence type="ECO:0000313" key="2">
    <source>
        <dbReference type="EMBL" id="MFD2629938.1"/>
    </source>
</evidence>
<dbReference type="Pfam" id="PF13789">
    <property type="entry name" value="DUF4181"/>
    <property type="match status" value="1"/>
</dbReference>
<reference evidence="3" key="1">
    <citation type="journal article" date="2019" name="Int. J. Syst. Evol. Microbiol.">
        <title>The Global Catalogue of Microorganisms (GCM) 10K type strain sequencing project: providing services to taxonomists for standard genome sequencing and annotation.</title>
        <authorList>
            <consortium name="The Broad Institute Genomics Platform"/>
            <consortium name="The Broad Institute Genome Sequencing Center for Infectious Disease"/>
            <person name="Wu L."/>
            <person name="Ma J."/>
        </authorList>
    </citation>
    <scope>NUCLEOTIDE SEQUENCE [LARGE SCALE GENOMIC DNA]</scope>
    <source>
        <strain evidence="3">TISTR 1858</strain>
    </source>
</reference>
<dbReference type="InterPro" id="IPR025441">
    <property type="entry name" value="DUF4181"/>
</dbReference>
<evidence type="ECO:0000313" key="3">
    <source>
        <dbReference type="Proteomes" id="UP001597451"/>
    </source>
</evidence>
<dbReference type="RefSeq" id="WP_379562726.1">
    <property type="nucleotide sequence ID" value="NZ_JBHUMX010000041.1"/>
</dbReference>
<comment type="caution">
    <text evidence="2">The sequence shown here is derived from an EMBL/GenBank/DDBJ whole genome shotgun (WGS) entry which is preliminary data.</text>
</comment>
<keyword evidence="1" id="KW-0812">Transmembrane</keyword>